<dbReference type="InterPro" id="IPR032675">
    <property type="entry name" value="LRR_dom_sf"/>
</dbReference>
<accession>A0A0D2D7M0</accession>
<name>A0A0D2D7M0_9EURO</name>
<evidence type="ECO:0000313" key="1">
    <source>
        <dbReference type="EMBL" id="KIW73546.1"/>
    </source>
</evidence>
<gene>
    <name evidence="1" type="ORF">PV04_01653</name>
</gene>
<keyword evidence="2" id="KW-1185">Reference proteome</keyword>
<sequence>MGLYAQATANKAKLSLETGQWLTLALSASPALNCALSRRLLYTEHNLQLGKYPSGQHETHFISMVPANADQHRSLFDLPNVVIRRVMEELAEQDHLSSGNIKAEDMVLSQFRLTCRDALYLAEPARWKYIDLSWDARAERIHLRPDRIKSSLDADERRLNWVQNLNVRFSMSDMVGAAFKLQFISRFPNLKSLTVGVVRSYVRCEHPYPWLSALQHVLDTHRFPLLRECFLNFTGIPLQGQRAPRLEHLLQAPKLTLLALDGLDLRGFQGDCIPQYSASLARLKLARCVVDERSMSTLLSKPRNLQSLDFCRLEYNIGSSPMSKEQYVTQLMLAVISRTQPGLNKLKIHFDHSFLLERNQFKSTFDLGELSQLKKLSITAEQECVIDRSDRDRPGDYGMDSTWRPTNLIDRLPAGLEQLKLKGYVFRWGVDLEGLADDLLRTTRPESQHGGRGILESLRRLKLVTTQQNHCRPLNQDAQARDDKFRRGIDRLMAASPMQELTCTQSHRLPQDPGSYNEEYFIRRLRAKKTTTADADIESGGEIYDLEELTEHVVVELEGQ</sequence>
<proteinExistence type="predicted"/>
<dbReference type="SUPFAM" id="SSF52047">
    <property type="entry name" value="RNI-like"/>
    <property type="match status" value="1"/>
</dbReference>
<dbReference type="Gene3D" id="3.80.10.10">
    <property type="entry name" value="Ribonuclease Inhibitor"/>
    <property type="match status" value="1"/>
</dbReference>
<dbReference type="EMBL" id="KN846956">
    <property type="protein sequence ID" value="KIW73546.1"/>
    <property type="molecule type" value="Genomic_DNA"/>
</dbReference>
<dbReference type="HOGENOM" id="CLU_486584_0_0_1"/>
<organism evidence="1 2">
    <name type="scientific">Phialophora macrospora</name>
    <dbReference type="NCBI Taxonomy" id="1851006"/>
    <lineage>
        <taxon>Eukaryota</taxon>
        <taxon>Fungi</taxon>
        <taxon>Dikarya</taxon>
        <taxon>Ascomycota</taxon>
        <taxon>Pezizomycotina</taxon>
        <taxon>Eurotiomycetes</taxon>
        <taxon>Chaetothyriomycetidae</taxon>
        <taxon>Chaetothyriales</taxon>
        <taxon>Herpotrichiellaceae</taxon>
        <taxon>Phialophora</taxon>
    </lineage>
</organism>
<dbReference type="AlphaFoldDB" id="A0A0D2D7M0"/>
<protein>
    <recommendedName>
        <fullName evidence="3">F-box domain-containing protein</fullName>
    </recommendedName>
</protein>
<reference evidence="1 2" key="1">
    <citation type="submission" date="2015-01" db="EMBL/GenBank/DDBJ databases">
        <title>The Genome Sequence of Capronia semiimmersa CBS27337.</title>
        <authorList>
            <consortium name="The Broad Institute Genomics Platform"/>
            <person name="Cuomo C."/>
            <person name="de Hoog S."/>
            <person name="Gorbushina A."/>
            <person name="Stielow B."/>
            <person name="Teixiera M."/>
            <person name="Abouelleil A."/>
            <person name="Chapman S.B."/>
            <person name="Priest M."/>
            <person name="Young S.K."/>
            <person name="Wortman J."/>
            <person name="Nusbaum C."/>
            <person name="Birren B."/>
        </authorList>
    </citation>
    <scope>NUCLEOTIDE SEQUENCE [LARGE SCALE GENOMIC DNA]</scope>
    <source>
        <strain evidence="1 2">CBS 27337</strain>
    </source>
</reference>
<evidence type="ECO:0008006" key="3">
    <source>
        <dbReference type="Google" id="ProtNLM"/>
    </source>
</evidence>
<dbReference type="Proteomes" id="UP000054266">
    <property type="component" value="Unassembled WGS sequence"/>
</dbReference>
<evidence type="ECO:0000313" key="2">
    <source>
        <dbReference type="Proteomes" id="UP000054266"/>
    </source>
</evidence>